<feature type="domain" description="AAA+ ATPase" evidence="11">
    <location>
        <begin position="140"/>
        <end position="371"/>
    </location>
</feature>
<dbReference type="GO" id="GO:0005524">
    <property type="term" value="F:ATP binding"/>
    <property type="evidence" value="ECO:0007669"/>
    <property type="project" value="UniProtKB-KW"/>
</dbReference>
<dbReference type="InterPro" id="IPR036121">
    <property type="entry name" value="ATPase_F1/V1/A1_a/bsu_N_sf"/>
</dbReference>
<keyword evidence="7" id="KW-0406">Ion transport</keyword>
<dbReference type="PROSITE" id="PS00152">
    <property type="entry name" value="ATPASE_ALPHA_BETA"/>
    <property type="match status" value="1"/>
</dbReference>
<dbReference type="InterPro" id="IPR050053">
    <property type="entry name" value="ATPase_alpha/beta_chains"/>
</dbReference>
<organism evidence="12 13">
    <name type="scientific">Candidatus Daviesbacteria bacterium RIFCSPHIGHO2_02_FULL_39_12</name>
    <dbReference type="NCBI Taxonomy" id="1797770"/>
    <lineage>
        <taxon>Bacteria</taxon>
        <taxon>Candidatus Daviesiibacteriota</taxon>
    </lineage>
</organism>
<evidence type="ECO:0000256" key="3">
    <source>
        <dbReference type="ARBA" id="ARBA00022448"/>
    </source>
</evidence>
<dbReference type="SMART" id="SM00382">
    <property type="entry name" value="AAA"/>
    <property type="match status" value="1"/>
</dbReference>
<dbReference type="GO" id="GO:0046933">
    <property type="term" value="F:proton-transporting ATP synthase activity, rotational mechanism"/>
    <property type="evidence" value="ECO:0007669"/>
    <property type="project" value="TreeGrafter"/>
</dbReference>
<proteinExistence type="inferred from homology"/>
<dbReference type="SUPFAM" id="SSF50615">
    <property type="entry name" value="N-terminal domain of alpha and beta subunits of F1 ATP synthase"/>
    <property type="match status" value="1"/>
</dbReference>
<keyword evidence="9" id="KW-0139">CF(1)</keyword>
<dbReference type="Gene3D" id="3.40.50.300">
    <property type="entry name" value="P-loop containing nucleotide triphosphate hydrolases"/>
    <property type="match status" value="1"/>
</dbReference>
<dbReference type="Pfam" id="PF22919">
    <property type="entry name" value="ATP-synt_VA_C"/>
    <property type="match status" value="1"/>
</dbReference>
<dbReference type="InterPro" id="IPR027417">
    <property type="entry name" value="P-loop_NTPase"/>
</dbReference>
<dbReference type="PANTHER" id="PTHR15184">
    <property type="entry name" value="ATP SYNTHASE"/>
    <property type="match status" value="1"/>
</dbReference>
<dbReference type="Proteomes" id="UP000177042">
    <property type="component" value="Unassembled WGS sequence"/>
</dbReference>
<gene>
    <name evidence="12" type="ORF">A3C26_00455</name>
</gene>
<dbReference type="GO" id="GO:0045259">
    <property type="term" value="C:proton-transporting ATP synthase complex"/>
    <property type="evidence" value="ECO:0007669"/>
    <property type="project" value="UniProtKB-KW"/>
</dbReference>
<comment type="subcellular location">
    <subcellularLocation>
        <location evidence="1">Membrane</location>
    </subcellularLocation>
</comment>
<reference evidence="12 13" key="1">
    <citation type="journal article" date="2016" name="Nat. Commun.">
        <title>Thousands of microbial genomes shed light on interconnected biogeochemical processes in an aquifer system.</title>
        <authorList>
            <person name="Anantharaman K."/>
            <person name="Brown C.T."/>
            <person name="Hug L.A."/>
            <person name="Sharon I."/>
            <person name="Castelle C.J."/>
            <person name="Probst A.J."/>
            <person name="Thomas B.C."/>
            <person name="Singh A."/>
            <person name="Wilkins M.J."/>
            <person name="Karaoz U."/>
            <person name="Brodie E.L."/>
            <person name="Williams K.H."/>
            <person name="Hubbard S.S."/>
            <person name="Banfield J.F."/>
        </authorList>
    </citation>
    <scope>NUCLEOTIDE SEQUENCE [LARGE SCALE GENOMIC DNA]</scope>
</reference>
<dbReference type="InterPro" id="IPR000194">
    <property type="entry name" value="ATPase_F1/V1/A1_a/bsu_nucl-bd"/>
</dbReference>
<protein>
    <submittedName>
        <fullName evidence="12">F0F1 ATP synthase subunit beta</fullName>
    </submittedName>
</protein>
<name>A0A1F5J8K3_9BACT</name>
<dbReference type="PANTHER" id="PTHR15184:SF71">
    <property type="entry name" value="ATP SYNTHASE SUBUNIT BETA, MITOCHONDRIAL"/>
    <property type="match status" value="1"/>
</dbReference>
<evidence type="ECO:0000256" key="7">
    <source>
        <dbReference type="ARBA" id="ARBA00023065"/>
    </source>
</evidence>
<dbReference type="AlphaFoldDB" id="A0A1F5J8K3"/>
<accession>A0A1F5J8K3</accession>
<evidence type="ECO:0000256" key="6">
    <source>
        <dbReference type="ARBA" id="ARBA00022967"/>
    </source>
</evidence>
<evidence type="ECO:0000256" key="10">
    <source>
        <dbReference type="ARBA" id="ARBA00023310"/>
    </source>
</evidence>
<evidence type="ECO:0000313" key="12">
    <source>
        <dbReference type="EMBL" id="OGE24961.1"/>
    </source>
</evidence>
<comment type="similarity">
    <text evidence="2">Belongs to the ATPase alpha/beta chains family.</text>
</comment>
<dbReference type="EMBL" id="MFCX01000036">
    <property type="protein sequence ID" value="OGE24961.1"/>
    <property type="molecule type" value="Genomic_DNA"/>
</dbReference>
<dbReference type="Gene3D" id="2.40.10.170">
    <property type="match status" value="1"/>
</dbReference>
<keyword evidence="10" id="KW-0066">ATP synthesis</keyword>
<evidence type="ECO:0000256" key="4">
    <source>
        <dbReference type="ARBA" id="ARBA00022741"/>
    </source>
</evidence>
<dbReference type="SUPFAM" id="SSF52540">
    <property type="entry name" value="P-loop containing nucleoside triphosphate hydrolases"/>
    <property type="match status" value="1"/>
</dbReference>
<sequence>MNNLGRIVSIKQQIVEVQFQGHHPKIHSLLELKKDKSLKLEVFTSSSGNRFYCLLMSNDHPKIGAEVIDTQESIRIPVGLELLGRAIDLFGKAQDEGGQLETKHTKTIFKHELSYHEINTPKDVLETGIKVIDFFAPILKGGKVGLFGGAGVGKTILLSEIIHNIVISGNKGNSVSVFAGVGERSREGQELYETMKDTGVLKDICLVYGQMGENPAVRFRTATSGVAVAEYFRDEVGKDVLFFIDNIFRYAQAGYELSTLMNNIPSEGGYQATLSSEMASLHERLSSSRKHHITSFEAIYVPSDDLTDYGVQSVFPYLDSSLVLSRTAYQQGQFPAVDILASVSSALNQDIVGELHFVILLQAQALLKRAVALERMVSLIGEAELSADDRRIFKRAKILKNYMTQALSVVEAQTGRKGVSVPLKQVVEDVKNIAEGKYDGIEPEKFLYIGGAEEAV</sequence>
<keyword evidence="6" id="KW-1278">Translocase</keyword>
<evidence type="ECO:0000313" key="13">
    <source>
        <dbReference type="Proteomes" id="UP000177042"/>
    </source>
</evidence>
<dbReference type="InterPro" id="IPR003593">
    <property type="entry name" value="AAA+_ATPase"/>
</dbReference>
<evidence type="ECO:0000256" key="5">
    <source>
        <dbReference type="ARBA" id="ARBA00022840"/>
    </source>
</evidence>
<dbReference type="Pfam" id="PF00006">
    <property type="entry name" value="ATP-synt_ab"/>
    <property type="match status" value="1"/>
</dbReference>
<dbReference type="InterPro" id="IPR020003">
    <property type="entry name" value="ATPase_a/bsu_AS"/>
</dbReference>
<evidence type="ECO:0000256" key="1">
    <source>
        <dbReference type="ARBA" id="ARBA00004370"/>
    </source>
</evidence>
<evidence type="ECO:0000256" key="9">
    <source>
        <dbReference type="ARBA" id="ARBA00023196"/>
    </source>
</evidence>
<evidence type="ECO:0000259" key="11">
    <source>
        <dbReference type="SMART" id="SM00382"/>
    </source>
</evidence>
<dbReference type="Gene3D" id="1.10.1140.10">
    <property type="entry name" value="Bovine Mitochondrial F1-atpase, Atp Synthase Beta Chain, Chain D, domain 3"/>
    <property type="match status" value="1"/>
</dbReference>
<keyword evidence="5" id="KW-0067">ATP-binding</keyword>
<evidence type="ECO:0000256" key="2">
    <source>
        <dbReference type="ARBA" id="ARBA00008936"/>
    </source>
</evidence>
<dbReference type="InterPro" id="IPR024034">
    <property type="entry name" value="ATPase_F1/V1_b/a_C"/>
</dbReference>
<comment type="caution">
    <text evidence="12">The sequence shown here is derived from an EMBL/GenBank/DDBJ whole genome shotgun (WGS) entry which is preliminary data.</text>
</comment>
<keyword evidence="3" id="KW-0813">Transport</keyword>
<keyword evidence="8" id="KW-0472">Membrane</keyword>
<evidence type="ECO:0000256" key="8">
    <source>
        <dbReference type="ARBA" id="ARBA00023136"/>
    </source>
</evidence>
<keyword evidence="4" id="KW-0547">Nucleotide-binding</keyword>
<dbReference type="SUPFAM" id="SSF47917">
    <property type="entry name" value="C-terminal domain of alpha and beta subunits of F1 ATP synthase"/>
    <property type="match status" value="1"/>
</dbReference>
<dbReference type="InterPro" id="IPR055190">
    <property type="entry name" value="ATP-synt_VA_C"/>
</dbReference>